<gene>
    <name evidence="5" type="ORF">LNINA_LOCUS8410</name>
</gene>
<dbReference type="CDD" id="cd00170">
    <property type="entry name" value="SEC14"/>
    <property type="match status" value="1"/>
</dbReference>
<evidence type="ECO:0000256" key="2">
    <source>
        <dbReference type="ARBA" id="ARBA00022490"/>
    </source>
</evidence>
<dbReference type="Gene3D" id="3.40.525.10">
    <property type="entry name" value="CRAL-TRIO lipid binding domain"/>
    <property type="match status" value="1"/>
</dbReference>
<dbReference type="AlphaFoldDB" id="A0AAV1JJF4"/>
<keyword evidence="2" id="KW-0963">Cytoplasm</keyword>
<dbReference type="EMBL" id="CAVLEF010000011">
    <property type="protein sequence ID" value="CAK1549075.1"/>
    <property type="molecule type" value="Genomic_DNA"/>
</dbReference>
<accession>A0AAV1JJF4</accession>
<comment type="caution">
    <text evidence="5">The sequence shown here is derived from an EMBL/GenBank/DDBJ whole genome shotgun (WGS) entry which is preliminary data.</text>
</comment>
<dbReference type="InterPro" id="IPR022181">
    <property type="entry name" value="Bcl2-/adenovirus-E1B"/>
</dbReference>
<feature type="region of interest" description="Disordered" evidence="3">
    <location>
        <begin position="1"/>
        <end position="58"/>
    </location>
</feature>
<dbReference type="SMART" id="SM00516">
    <property type="entry name" value="SEC14"/>
    <property type="match status" value="1"/>
</dbReference>
<dbReference type="SUPFAM" id="SSF52087">
    <property type="entry name" value="CRAL/TRIO domain"/>
    <property type="match status" value="1"/>
</dbReference>
<evidence type="ECO:0000256" key="3">
    <source>
        <dbReference type="SAM" id="MobiDB-lite"/>
    </source>
</evidence>
<reference evidence="5 6" key="1">
    <citation type="submission" date="2023-11" db="EMBL/GenBank/DDBJ databases">
        <authorList>
            <person name="Okamura Y."/>
        </authorList>
    </citation>
    <scope>NUCLEOTIDE SEQUENCE [LARGE SCALE GENOMIC DNA]</scope>
</reference>
<evidence type="ECO:0000256" key="1">
    <source>
        <dbReference type="ARBA" id="ARBA00004496"/>
    </source>
</evidence>
<protein>
    <recommendedName>
        <fullName evidence="4">CRAL-TRIO domain-containing protein</fullName>
    </recommendedName>
</protein>
<feature type="domain" description="CRAL-TRIO" evidence="4">
    <location>
        <begin position="373"/>
        <end position="523"/>
    </location>
</feature>
<feature type="compositionally biased region" description="Polar residues" evidence="3">
    <location>
        <begin position="27"/>
        <end position="39"/>
    </location>
</feature>
<name>A0AAV1JJF4_9NEOP</name>
<evidence type="ECO:0000313" key="5">
    <source>
        <dbReference type="EMBL" id="CAK1549075.1"/>
    </source>
</evidence>
<feature type="region of interest" description="Disordered" evidence="3">
    <location>
        <begin position="281"/>
        <end position="343"/>
    </location>
</feature>
<comment type="subcellular location">
    <subcellularLocation>
        <location evidence="1">Cytoplasm</location>
    </subcellularLocation>
</comment>
<dbReference type="Pfam" id="PF12496">
    <property type="entry name" value="BNIP2"/>
    <property type="match status" value="1"/>
</dbReference>
<dbReference type="Pfam" id="PF13716">
    <property type="entry name" value="CRAL_TRIO_2"/>
    <property type="match status" value="1"/>
</dbReference>
<dbReference type="FunFam" id="3.40.525.10:FF:000001">
    <property type="entry name" value="BCL2/adenovirus E1B protein-interacting protein 2"/>
    <property type="match status" value="1"/>
</dbReference>
<dbReference type="PANTHER" id="PTHR45808">
    <property type="entry name" value="RHO GTPASE-ACTIVATING PROTEIN 68F"/>
    <property type="match status" value="1"/>
</dbReference>
<proteinExistence type="predicted"/>
<dbReference type="PROSITE" id="PS50191">
    <property type="entry name" value="CRAL_TRIO"/>
    <property type="match status" value="1"/>
</dbReference>
<sequence length="533" mass="60130">MNNIEAQPSEDLLSSQSSDEKMDTGSESHNQSTPNSNSSDFEDMKNSEVLRLSEPDSFSSKMMEISINTNHSLKNSNYKASTLTLTTDHPLMGLPSPDDNKFIKVDSEKDASLSSIEGDKIASRNGYALYSPQKNTSKSNLYVTADSNLDSINYSYCSNGVTPRRKIISRLSTTPPDTPQNAILRFESRIGKNSSTPKNDDVEEEKFHSGATEWCDSPSNIRTMPNFDLPIEMSSSIKNSAIQNGRESADSVWSYDKSPYVALMDVYSGSVALRPAVYRSPTPQKRKIQIPPLDDTCSLGGSDCSLNSDDEQDLHEPEPLDPPSEADDTQRSKSTATASECSDQIPEYSASEEFRDERSWLHVQHSGVQATCDMKVIEPFKRVISHGGYSSEGAAIIVFSACHLPDNARPDYRYVMDNLFLYVIWSLERLVTDEYILVYLHGSAGRRRMPTFAWLHECYKLIDRRLRKNLKQLYLVHPTFWLKSFVVITKPFVSSKFFRKLNYVNTLDELMSKVPVEPNAIPEIVKHFDTHRR</sequence>
<dbReference type="GO" id="GO:0005096">
    <property type="term" value="F:GTPase activator activity"/>
    <property type="evidence" value="ECO:0007669"/>
    <property type="project" value="TreeGrafter"/>
</dbReference>
<feature type="compositionally biased region" description="Basic and acidic residues" evidence="3">
    <location>
        <begin position="42"/>
        <end position="54"/>
    </location>
</feature>
<organism evidence="5 6">
    <name type="scientific">Leptosia nina</name>
    <dbReference type="NCBI Taxonomy" id="320188"/>
    <lineage>
        <taxon>Eukaryota</taxon>
        <taxon>Metazoa</taxon>
        <taxon>Ecdysozoa</taxon>
        <taxon>Arthropoda</taxon>
        <taxon>Hexapoda</taxon>
        <taxon>Insecta</taxon>
        <taxon>Pterygota</taxon>
        <taxon>Neoptera</taxon>
        <taxon>Endopterygota</taxon>
        <taxon>Lepidoptera</taxon>
        <taxon>Glossata</taxon>
        <taxon>Ditrysia</taxon>
        <taxon>Papilionoidea</taxon>
        <taxon>Pieridae</taxon>
        <taxon>Pierinae</taxon>
        <taxon>Leptosia</taxon>
    </lineage>
</organism>
<dbReference type="GO" id="GO:0005737">
    <property type="term" value="C:cytoplasm"/>
    <property type="evidence" value="ECO:0007669"/>
    <property type="project" value="UniProtKB-SubCell"/>
</dbReference>
<keyword evidence="6" id="KW-1185">Reference proteome</keyword>
<dbReference type="InterPro" id="IPR036865">
    <property type="entry name" value="CRAL-TRIO_dom_sf"/>
</dbReference>
<feature type="compositionally biased region" description="Polar residues" evidence="3">
    <location>
        <begin position="332"/>
        <end position="342"/>
    </location>
</feature>
<evidence type="ECO:0000259" key="4">
    <source>
        <dbReference type="PROSITE" id="PS50191"/>
    </source>
</evidence>
<evidence type="ECO:0000313" key="6">
    <source>
        <dbReference type="Proteomes" id="UP001497472"/>
    </source>
</evidence>
<dbReference type="GO" id="GO:0007264">
    <property type="term" value="P:small GTPase-mediated signal transduction"/>
    <property type="evidence" value="ECO:0007669"/>
    <property type="project" value="TreeGrafter"/>
</dbReference>
<dbReference type="InterPro" id="IPR001251">
    <property type="entry name" value="CRAL-TRIO_dom"/>
</dbReference>
<dbReference type="Proteomes" id="UP001497472">
    <property type="component" value="Unassembled WGS sequence"/>
</dbReference>
<dbReference type="PANTHER" id="PTHR45808:SF2">
    <property type="entry name" value="RHO GTPASE-ACTIVATING PROTEIN 68F"/>
    <property type="match status" value="1"/>
</dbReference>
<feature type="compositionally biased region" description="Low complexity" evidence="3">
    <location>
        <begin position="7"/>
        <end position="17"/>
    </location>
</feature>